<evidence type="ECO:0000313" key="3">
    <source>
        <dbReference type="Proteomes" id="UP000265703"/>
    </source>
</evidence>
<comment type="caution">
    <text evidence="2">The sequence shown here is derived from an EMBL/GenBank/DDBJ whole genome shotgun (WGS) entry which is preliminary data.</text>
</comment>
<dbReference type="AlphaFoldDB" id="A0A397SWN3"/>
<evidence type="ECO:0000256" key="1">
    <source>
        <dbReference type="SAM" id="MobiDB-lite"/>
    </source>
</evidence>
<dbReference type="OrthoDB" id="2332122at2759"/>
<sequence>MMSADEERSNKCRNVEDTSSNMNGISEKNNDEHLEFLCSKIKFLEKNIEHDNFINNSFIKHLTKEVTKIFFNISIYSNKDKLQIVTEEYLKLHYQEFYDETNKL</sequence>
<accession>A0A397SWN3</accession>
<evidence type="ECO:0000313" key="2">
    <source>
        <dbReference type="EMBL" id="RIA87301.1"/>
    </source>
</evidence>
<dbReference type="Proteomes" id="UP000265703">
    <property type="component" value="Unassembled WGS sequence"/>
</dbReference>
<protein>
    <submittedName>
        <fullName evidence="2">Uncharacterized protein</fullName>
    </submittedName>
</protein>
<organism evidence="2 3">
    <name type="scientific">Glomus cerebriforme</name>
    <dbReference type="NCBI Taxonomy" id="658196"/>
    <lineage>
        <taxon>Eukaryota</taxon>
        <taxon>Fungi</taxon>
        <taxon>Fungi incertae sedis</taxon>
        <taxon>Mucoromycota</taxon>
        <taxon>Glomeromycotina</taxon>
        <taxon>Glomeromycetes</taxon>
        <taxon>Glomerales</taxon>
        <taxon>Glomeraceae</taxon>
        <taxon>Glomus</taxon>
    </lineage>
</organism>
<proteinExistence type="predicted"/>
<dbReference type="EMBL" id="QKYT01000315">
    <property type="protein sequence ID" value="RIA87301.1"/>
    <property type="molecule type" value="Genomic_DNA"/>
</dbReference>
<name>A0A397SWN3_9GLOM</name>
<feature type="compositionally biased region" description="Polar residues" evidence="1">
    <location>
        <begin position="17"/>
        <end position="27"/>
    </location>
</feature>
<feature type="compositionally biased region" description="Basic and acidic residues" evidence="1">
    <location>
        <begin position="1"/>
        <end position="16"/>
    </location>
</feature>
<keyword evidence="3" id="KW-1185">Reference proteome</keyword>
<feature type="region of interest" description="Disordered" evidence="1">
    <location>
        <begin position="1"/>
        <end position="27"/>
    </location>
</feature>
<reference evidence="2 3" key="1">
    <citation type="submission" date="2018-06" db="EMBL/GenBank/DDBJ databases">
        <title>Comparative genomics reveals the genomic features of Rhizophagus irregularis, R. cerebriforme, R. diaphanum and Gigaspora rosea, and their symbiotic lifestyle signature.</title>
        <authorList>
            <person name="Morin E."/>
            <person name="San Clemente H."/>
            <person name="Chen E.C.H."/>
            <person name="De La Providencia I."/>
            <person name="Hainaut M."/>
            <person name="Kuo A."/>
            <person name="Kohler A."/>
            <person name="Murat C."/>
            <person name="Tang N."/>
            <person name="Roy S."/>
            <person name="Loubradou J."/>
            <person name="Henrissat B."/>
            <person name="Grigoriev I.V."/>
            <person name="Corradi N."/>
            <person name="Roux C."/>
            <person name="Martin F.M."/>
        </authorList>
    </citation>
    <scope>NUCLEOTIDE SEQUENCE [LARGE SCALE GENOMIC DNA]</scope>
    <source>
        <strain evidence="2 3">DAOM 227022</strain>
    </source>
</reference>
<gene>
    <name evidence="2" type="ORF">C1645_740230</name>
</gene>